<sequence>MATTESAATRAATQRYLTLFMARDWVHPSQPPAYIGAFAAMAAVDVASFDHLLAPRAATSAVLTSRDLFALLAAYQVGVPGATLYLGRLFKELTSSGATLHARTLTAFLDALPVWFERHGGDRIDKLLPGYRRRRLVHYGLILGNVDILSCFETCHVLQITEQDLLLAGEHGHLSIIRFLLPRISVVHASMIMHQAVANGHLDAVTALHQAGGKASEAAYAEACASGHDPVVRFLHDAGYRYFPASLVADAAAHGHLGMIQFLHDIQYPDLDAAVSIAADCGHMEIVEFLFERRPYLWYAKRSKAPAVSSTDEHKMALNLLVARVLGTRDLFRLVVSFQRGCDKDTLALRQLLRAIDLTADDVLETLPLALAPVHAMFPAWAAARGVEHIDMYLPSKLFRHLVCYALVCDNVSALRELPIELSYHDLELAGLHGHPRIVAFLIETYVHAPHLLRITLKGAVRSGHVEALKQLHAAGVDVPDGCFQIACERGHLEVVEYLYEHHLGGVDGGGKHIVSQTTINGHLPVLRYLHARRFEGFDKFALRYAVELGHLGIVQFLHEIHTEKMYGLVYDAVPGGHLDVVRFLHQNGYNHDVKGVLWYALTKGQQDIARYLQEETALKKRWSRFQKQVSIKFHDLKKAITRR</sequence>
<dbReference type="OrthoDB" id="67619at2759"/>
<evidence type="ECO:0000313" key="2">
    <source>
        <dbReference type="Proteomes" id="UP000030762"/>
    </source>
</evidence>
<name>T0QSJ0_SAPDV</name>
<dbReference type="AlphaFoldDB" id="T0QSJ0"/>
<dbReference type="Proteomes" id="UP000030762">
    <property type="component" value="Unassembled WGS sequence"/>
</dbReference>
<dbReference type="EMBL" id="JH767134">
    <property type="protein sequence ID" value="EQC41119.1"/>
    <property type="molecule type" value="Genomic_DNA"/>
</dbReference>
<organism evidence="1 2">
    <name type="scientific">Saprolegnia diclina (strain VS20)</name>
    <dbReference type="NCBI Taxonomy" id="1156394"/>
    <lineage>
        <taxon>Eukaryota</taxon>
        <taxon>Sar</taxon>
        <taxon>Stramenopiles</taxon>
        <taxon>Oomycota</taxon>
        <taxon>Saprolegniomycetes</taxon>
        <taxon>Saprolegniales</taxon>
        <taxon>Saprolegniaceae</taxon>
        <taxon>Saprolegnia</taxon>
    </lineage>
</organism>
<dbReference type="GeneID" id="19941825"/>
<accession>T0QSJ0</accession>
<dbReference type="Gene3D" id="1.25.40.20">
    <property type="entry name" value="Ankyrin repeat-containing domain"/>
    <property type="match status" value="2"/>
</dbReference>
<dbReference type="PANTHER" id="PTHR46586:SF3">
    <property type="entry name" value="ANKYRIN REPEAT-CONTAINING PROTEIN"/>
    <property type="match status" value="1"/>
</dbReference>
<reference evidence="1 2" key="1">
    <citation type="submission" date="2012-04" db="EMBL/GenBank/DDBJ databases">
        <title>The Genome Sequence of Saprolegnia declina VS20.</title>
        <authorList>
            <consortium name="The Broad Institute Genome Sequencing Platform"/>
            <person name="Russ C."/>
            <person name="Nusbaum C."/>
            <person name="Tyler B."/>
            <person name="van West P."/>
            <person name="Dieguez-Uribeondo J."/>
            <person name="de Bruijn I."/>
            <person name="Tripathy S."/>
            <person name="Jiang R."/>
            <person name="Young S.K."/>
            <person name="Zeng Q."/>
            <person name="Gargeya S."/>
            <person name="Fitzgerald M."/>
            <person name="Haas B."/>
            <person name="Abouelleil A."/>
            <person name="Alvarado L."/>
            <person name="Arachchi H.M."/>
            <person name="Berlin A."/>
            <person name="Chapman S.B."/>
            <person name="Goldberg J."/>
            <person name="Griggs A."/>
            <person name="Gujja S."/>
            <person name="Hansen M."/>
            <person name="Howarth C."/>
            <person name="Imamovic A."/>
            <person name="Larimer J."/>
            <person name="McCowen C."/>
            <person name="Montmayeur A."/>
            <person name="Murphy C."/>
            <person name="Neiman D."/>
            <person name="Pearson M."/>
            <person name="Priest M."/>
            <person name="Roberts A."/>
            <person name="Saif S."/>
            <person name="Shea T."/>
            <person name="Sisk P."/>
            <person name="Sykes S."/>
            <person name="Wortman J."/>
            <person name="Nusbaum C."/>
            <person name="Birren B."/>
        </authorList>
    </citation>
    <scope>NUCLEOTIDE SEQUENCE [LARGE SCALE GENOMIC DNA]</scope>
    <source>
        <strain evidence="1 2">VS20</strain>
    </source>
</reference>
<dbReference type="PANTHER" id="PTHR46586">
    <property type="entry name" value="ANKYRIN REPEAT-CONTAINING PROTEIN"/>
    <property type="match status" value="1"/>
</dbReference>
<dbReference type="VEuPathDB" id="FungiDB:SDRG_01098"/>
<dbReference type="InterPro" id="IPR002110">
    <property type="entry name" value="Ankyrin_rpt"/>
</dbReference>
<dbReference type="OMA" id="WYAKRSK"/>
<protein>
    <submittedName>
        <fullName evidence="1">Uncharacterized protein</fullName>
    </submittedName>
</protein>
<dbReference type="InParanoid" id="T0QSJ0"/>
<dbReference type="InterPro" id="IPR036770">
    <property type="entry name" value="Ankyrin_rpt-contain_sf"/>
</dbReference>
<dbReference type="InterPro" id="IPR052050">
    <property type="entry name" value="SecEffector_AnkRepeat"/>
</dbReference>
<dbReference type="Pfam" id="PF12796">
    <property type="entry name" value="Ank_2"/>
    <property type="match status" value="1"/>
</dbReference>
<keyword evidence="2" id="KW-1185">Reference proteome</keyword>
<dbReference type="RefSeq" id="XP_008604833.1">
    <property type="nucleotide sequence ID" value="XM_008606611.1"/>
</dbReference>
<dbReference type="SUPFAM" id="SSF48403">
    <property type="entry name" value="Ankyrin repeat"/>
    <property type="match status" value="2"/>
</dbReference>
<evidence type="ECO:0000313" key="1">
    <source>
        <dbReference type="EMBL" id="EQC41119.1"/>
    </source>
</evidence>
<gene>
    <name evidence="1" type="ORF">SDRG_01098</name>
</gene>
<proteinExistence type="predicted"/>